<evidence type="ECO:0000259" key="2">
    <source>
        <dbReference type="Pfam" id="PF01208"/>
    </source>
</evidence>
<dbReference type="PANTHER" id="PTHR47099:SF1">
    <property type="entry name" value="METHYLCOBAMIDE:COM METHYLTRANSFERASE MTBA"/>
    <property type="match status" value="1"/>
</dbReference>
<dbReference type="GO" id="GO:0006779">
    <property type="term" value="P:porphyrin-containing compound biosynthetic process"/>
    <property type="evidence" value="ECO:0007669"/>
    <property type="project" value="InterPro"/>
</dbReference>
<evidence type="ECO:0000256" key="1">
    <source>
        <dbReference type="SAM" id="MobiDB-lite"/>
    </source>
</evidence>
<feature type="region of interest" description="Disordered" evidence="1">
    <location>
        <begin position="1"/>
        <end position="30"/>
    </location>
</feature>
<dbReference type="AlphaFoldDB" id="A0A538UBE1"/>
<reference evidence="3 4" key="1">
    <citation type="journal article" date="2019" name="Nat. Microbiol.">
        <title>Mediterranean grassland soil C-N compound turnover is dependent on rainfall and depth, and is mediated by genomically divergent microorganisms.</title>
        <authorList>
            <person name="Diamond S."/>
            <person name="Andeer P.F."/>
            <person name="Li Z."/>
            <person name="Crits-Christoph A."/>
            <person name="Burstein D."/>
            <person name="Anantharaman K."/>
            <person name="Lane K.R."/>
            <person name="Thomas B.C."/>
            <person name="Pan C."/>
            <person name="Northen T.R."/>
            <person name="Banfield J.F."/>
        </authorList>
    </citation>
    <scope>NUCLEOTIDE SEQUENCE [LARGE SCALE GENOMIC DNA]</scope>
    <source>
        <strain evidence="3">WS_11</strain>
    </source>
</reference>
<dbReference type="Gene3D" id="3.20.20.210">
    <property type="match status" value="1"/>
</dbReference>
<evidence type="ECO:0000313" key="3">
    <source>
        <dbReference type="EMBL" id="TMQ73160.1"/>
    </source>
</evidence>
<dbReference type="PANTHER" id="PTHR47099">
    <property type="entry name" value="METHYLCOBAMIDE:COM METHYLTRANSFERASE MTBA"/>
    <property type="match status" value="1"/>
</dbReference>
<accession>A0A538UBE1</accession>
<dbReference type="InterPro" id="IPR000257">
    <property type="entry name" value="Uroporphyrinogen_deCOase"/>
</dbReference>
<evidence type="ECO:0000313" key="4">
    <source>
        <dbReference type="Proteomes" id="UP000319771"/>
    </source>
</evidence>
<protein>
    <recommendedName>
        <fullName evidence="2">Uroporphyrinogen decarboxylase (URO-D) domain-containing protein</fullName>
    </recommendedName>
</protein>
<dbReference type="Pfam" id="PF01208">
    <property type="entry name" value="URO-D"/>
    <property type="match status" value="1"/>
</dbReference>
<dbReference type="EMBL" id="VBPB01000080">
    <property type="protein sequence ID" value="TMQ73160.1"/>
    <property type="molecule type" value="Genomic_DNA"/>
</dbReference>
<dbReference type="SUPFAM" id="SSF51726">
    <property type="entry name" value="UROD/MetE-like"/>
    <property type="match status" value="1"/>
</dbReference>
<dbReference type="GO" id="GO:0004853">
    <property type="term" value="F:uroporphyrinogen decarboxylase activity"/>
    <property type="evidence" value="ECO:0007669"/>
    <property type="project" value="InterPro"/>
</dbReference>
<gene>
    <name evidence="3" type="ORF">E6K81_05475</name>
</gene>
<dbReference type="InterPro" id="IPR052024">
    <property type="entry name" value="Methanogen_methyltrans"/>
</dbReference>
<feature type="domain" description="Uroporphyrinogen decarboxylase (URO-D)" evidence="2">
    <location>
        <begin position="34"/>
        <end position="359"/>
    </location>
</feature>
<organism evidence="3 4">
    <name type="scientific">Eiseniibacteriota bacterium</name>
    <dbReference type="NCBI Taxonomy" id="2212470"/>
    <lineage>
        <taxon>Bacteria</taxon>
        <taxon>Candidatus Eiseniibacteriota</taxon>
    </lineage>
</organism>
<comment type="caution">
    <text evidence="3">The sequence shown here is derived from an EMBL/GenBank/DDBJ whole genome shotgun (WGS) entry which is preliminary data.</text>
</comment>
<sequence length="371" mass="40795">MSPRRGGTTFVASDHDLRPGRPHAAAPDREARVTHRERVWAALRGEPVDRAPVSFWGHFYHRESSARDLVDATVEHQREYGWDWVKLNPRKHYHVEPWGVTYRYSGRAAEKPVLESWPVHQPGDWAAVTERPADRGALAEQLEAVALMRRELPEDVPLIETVFTPLAVLGEMVEEPGELRLHMKTQPHGVRGALEAVTATYERFVKLVLAAGADGIYLATTDWASRNLMGPEDYREWARPFDLRILAAAAGAPFNVLHVCKRRNLLFELADYPVSAFSWDATDPTNPTLADGLSRLPGAVMGGISQDEALREAAPDRSLAEFQRGMQQTGGRRWLVGPGCSIPPAVPAANLKALSAAVASVRAGDGGTTGS</sequence>
<name>A0A538UBE1_UNCEI</name>
<dbReference type="Proteomes" id="UP000319771">
    <property type="component" value="Unassembled WGS sequence"/>
</dbReference>
<dbReference type="InterPro" id="IPR038071">
    <property type="entry name" value="UROD/MetE-like_sf"/>
</dbReference>
<proteinExistence type="predicted"/>